<feature type="compositionally biased region" description="Polar residues" evidence="1">
    <location>
        <begin position="209"/>
        <end position="219"/>
    </location>
</feature>
<dbReference type="Proteomes" id="UP001201262">
    <property type="component" value="Unassembled WGS sequence"/>
</dbReference>
<evidence type="ECO:0000313" key="3">
    <source>
        <dbReference type="EMBL" id="KAH8702360.1"/>
    </source>
</evidence>
<dbReference type="EMBL" id="JAJTJA010000003">
    <property type="protein sequence ID" value="KAH8702360.1"/>
    <property type="molecule type" value="Genomic_DNA"/>
</dbReference>
<keyword evidence="4" id="KW-1185">Reference proteome</keyword>
<feature type="compositionally biased region" description="Polar residues" evidence="1">
    <location>
        <begin position="125"/>
        <end position="137"/>
    </location>
</feature>
<accession>A0AAD4L1X9</accession>
<evidence type="ECO:0000256" key="2">
    <source>
        <dbReference type="SAM" id="SignalP"/>
    </source>
</evidence>
<evidence type="ECO:0000256" key="1">
    <source>
        <dbReference type="SAM" id="MobiDB-lite"/>
    </source>
</evidence>
<reference evidence="3" key="1">
    <citation type="submission" date="2021-12" db="EMBL/GenBank/DDBJ databases">
        <title>Convergent genome expansion in fungi linked to evolution of root-endophyte symbiosis.</title>
        <authorList>
            <consortium name="DOE Joint Genome Institute"/>
            <person name="Ke Y.-H."/>
            <person name="Bonito G."/>
            <person name="Liao H.-L."/>
            <person name="Looney B."/>
            <person name="Rojas-Flechas A."/>
            <person name="Nash J."/>
            <person name="Hameed K."/>
            <person name="Schadt C."/>
            <person name="Martin F."/>
            <person name="Crous P.W."/>
            <person name="Miettinen O."/>
            <person name="Magnuson J.K."/>
            <person name="Labbe J."/>
            <person name="Jacobson D."/>
            <person name="Doktycz M.J."/>
            <person name="Veneault-Fourrey C."/>
            <person name="Kuo A."/>
            <person name="Mondo S."/>
            <person name="Calhoun S."/>
            <person name="Riley R."/>
            <person name="Ohm R."/>
            <person name="LaButti K."/>
            <person name="Andreopoulos B."/>
            <person name="Pangilinan J."/>
            <person name="Nolan M."/>
            <person name="Tritt A."/>
            <person name="Clum A."/>
            <person name="Lipzen A."/>
            <person name="Daum C."/>
            <person name="Barry K."/>
            <person name="Grigoriev I.V."/>
            <person name="Vilgalys R."/>
        </authorList>
    </citation>
    <scope>NUCLEOTIDE SEQUENCE</scope>
    <source>
        <strain evidence="3">PMI_201</strain>
    </source>
</reference>
<feature type="compositionally biased region" description="Low complexity" evidence="1">
    <location>
        <begin position="138"/>
        <end position="147"/>
    </location>
</feature>
<feature type="compositionally biased region" description="Low complexity" evidence="1">
    <location>
        <begin position="41"/>
        <end position="56"/>
    </location>
</feature>
<feature type="compositionally biased region" description="Polar residues" evidence="1">
    <location>
        <begin position="242"/>
        <end position="255"/>
    </location>
</feature>
<dbReference type="GeneID" id="70244063"/>
<gene>
    <name evidence="3" type="ORF">BGW36DRAFT_356484</name>
</gene>
<protein>
    <submittedName>
        <fullName evidence="3">Uncharacterized protein</fullName>
    </submittedName>
</protein>
<feature type="compositionally biased region" description="Low complexity" evidence="1">
    <location>
        <begin position="170"/>
        <end position="205"/>
    </location>
</feature>
<feature type="compositionally biased region" description="Gly residues" evidence="1">
    <location>
        <begin position="148"/>
        <end position="158"/>
    </location>
</feature>
<evidence type="ECO:0000313" key="4">
    <source>
        <dbReference type="Proteomes" id="UP001201262"/>
    </source>
</evidence>
<keyword evidence="2" id="KW-0732">Signal</keyword>
<organism evidence="3 4">
    <name type="scientific">Talaromyces proteolyticus</name>
    <dbReference type="NCBI Taxonomy" id="1131652"/>
    <lineage>
        <taxon>Eukaryota</taxon>
        <taxon>Fungi</taxon>
        <taxon>Dikarya</taxon>
        <taxon>Ascomycota</taxon>
        <taxon>Pezizomycotina</taxon>
        <taxon>Eurotiomycetes</taxon>
        <taxon>Eurotiomycetidae</taxon>
        <taxon>Eurotiales</taxon>
        <taxon>Trichocomaceae</taxon>
        <taxon>Talaromyces</taxon>
        <taxon>Talaromyces sect. Bacilispori</taxon>
    </lineage>
</organism>
<name>A0AAD4L1X9_9EURO</name>
<dbReference type="AlphaFoldDB" id="A0AAD4L1X9"/>
<feature type="compositionally biased region" description="Low complexity" evidence="1">
    <location>
        <begin position="111"/>
        <end position="124"/>
    </location>
</feature>
<feature type="compositionally biased region" description="Low complexity" evidence="1">
    <location>
        <begin position="231"/>
        <end position="241"/>
    </location>
</feature>
<comment type="caution">
    <text evidence="3">The sequence shown here is derived from an EMBL/GenBank/DDBJ whole genome shotgun (WGS) entry which is preliminary data.</text>
</comment>
<feature type="region of interest" description="Disordered" evidence="1">
    <location>
        <begin position="104"/>
        <end position="255"/>
    </location>
</feature>
<feature type="signal peptide" evidence="2">
    <location>
        <begin position="1"/>
        <end position="20"/>
    </location>
</feature>
<feature type="region of interest" description="Disordered" evidence="1">
    <location>
        <begin position="36"/>
        <end position="67"/>
    </location>
</feature>
<dbReference type="RefSeq" id="XP_046075736.1">
    <property type="nucleotide sequence ID" value="XM_046213776.1"/>
</dbReference>
<proteinExistence type="predicted"/>
<feature type="chain" id="PRO_5041934802" evidence="2">
    <location>
        <begin position="21"/>
        <end position="255"/>
    </location>
</feature>
<sequence>MKCSAIIALALACGPAAIMAAPVATSTDPTTALLAVREEGAQPQASSQATPQGSSAMGSQGQKSGNEGILDKVEKILKDILGGLRKRGLVEEVGEALKKAMDGTSELVNGQQSGSQSSFASQSSNPDAETAQQTPKQSSDNNDSGSDSGSGSGVGKFLGGRNSPVDPITGAAGSAPAEAESLPNQTPSPLGAGTAPSSSASPQGGQDSELPSSASQLSPEQLDAILGILTGGPKPSPSGSGHQQQKTPQFPGQDE</sequence>